<evidence type="ECO:0000256" key="3">
    <source>
        <dbReference type="SAM" id="MobiDB-lite"/>
    </source>
</evidence>
<dbReference type="SMART" id="SM00742">
    <property type="entry name" value="Hr1"/>
    <property type="match status" value="1"/>
</dbReference>
<feature type="coiled-coil region" evidence="2">
    <location>
        <begin position="78"/>
        <end position="105"/>
    </location>
</feature>
<dbReference type="Pfam" id="PF14664">
    <property type="entry name" value="RICTOR_N"/>
    <property type="match status" value="1"/>
</dbReference>
<dbReference type="EMBL" id="NHYE01001336">
    <property type="protein sequence ID" value="PPQ96674.1"/>
    <property type="molecule type" value="Genomic_DNA"/>
</dbReference>
<proteinExistence type="inferred from homology"/>
<dbReference type="SMART" id="SM01310">
    <property type="entry name" value="RICTOR_V"/>
    <property type="match status" value="1"/>
</dbReference>
<evidence type="ECO:0000256" key="1">
    <source>
        <dbReference type="ARBA" id="ARBA00008878"/>
    </source>
</evidence>
<comment type="similarity">
    <text evidence="1">Belongs to the RICTOR family.</text>
</comment>
<evidence type="ECO:0000313" key="9">
    <source>
        <dbReference type="Proteomes" id="UP000284706"/>
    </source>
</evidence>
<reference evidence="8 9" key="1">
    <citation type="journal article" date="2018" name="Evol. Lett.">
        <title>Horizontal gene cluster transfer increased hallucinogenic mushroom diversity.</title>
        <authorList>
            <person name="Reynolds H.T."/>
            <person name="Vijayakumar V."/>
            <person name="Gluck-Thaler E."/>
            <person name="Korotkin H.B."/>
            <person name="Matheny P.B."/>
            <person name="Slot J.C."/>
        </authorList>
    </citation>
    <scope>NUCLEOTIDE SEQUENCE [LARGE SCALE GENOMIC DNA]</scope>
    <source>
        <strain evidence="8 9">SRW20</strain>
    </source>
</reference>
<dbReference type="InterPro" id="IPR036274">
    <property type="entry name" value="HR1_rpt_sf"/>
</dbReference>
<dbReference type="PANTHER" id="PTHR13298">
    <property type="entry name" value="CYTOSOLIC REGULATOR PIANISSIMO"/>
    <property type="match status" value="1"/>
</dbReference>
<dbReference type="SUPFAM" id="SSF48371">
    <property type="entry name" value="ARM repeat"/>
    <property type="match status" value="2"/>
</dbReference>
<evidence type="ECO:0000256" key="2">
    <source>
        <dbReference type="SAM" id="Coils"/>
    </source>
</evidence>
<dbReference type="Proteomes" id="UP000284706">
    <property type="component" value="Unassembled WGS sequence"/>
</dbReference>
<dbReference type="SMART" id="SM01303">
    <property type="entry name" value="RasGEF_N_2"/>
    <property type="match status" value="1"/>
</dbReference>
<evidence type="ECO:0000259" key="5">
    <source>
        <dbReference type="SMART" id="SM01307"/>
    </source>
</evidence>
<feature type="domain" description="Rapamycin-insensitive companion of mTOR middle" evidence="5">
    <location>
        <begin position="690"/>
        <end position="915"/>
    </location>
</feature>
<dbReference type="InterPro" id="IPR016024">
    <property type="entry name" value="ARM-type_fold"/>
</dbReference>
<feature type="region of interest" description="Disordered" evidence="3">
    <location>
        <begin position="1312"/>
        <end position="1345"/>
    </location>
</feature>
<keyword evidence="9" id="KW-1185">Reference proteome</keyword>
<evidence type="ECO:0000259" key="6">
    <source>
        <dbReference type="SMART" id="SM01308"/>
    </source>
</evidence>
<organism evidence="8 9">
    <name type="scientific">Gymnopilus dilepis</name>
    <dbReference type="NCBI Taxonomy" id="231916"/>
    <lineage>
        <taxon>Eukaryota</taxon>
        <taxon>Fungi</taxon>
        <taxon>Dikarya</taxon>
        <taxon>Basidiomycota</taxon>
        <taxon>Agaricomycotina</taxon>
        <taxon>Agaricomycetes</taxon>
        <taxon>Agaricomycetidae</taxon>
        <taxon>Agaricales</taxon>
        <taxon>Agaricineae</taxon>
        <taxon>Hymenogastraceae</taxon>
        <taxon>Gymnopilus</taxon>
    </lineage>
</organism>
<evidence type="ECO:0008006" key="10">
    <source>
        <dbReference type="Google" id="ProtNLM"/>
    </source>
</evidence>
<dbReference type="InterPro" id="IPR028268">
    <property type="entry name" value="Pianissimo_fam"/>
</dbReference>
<evidence type="ECO:0000259" key="7">
    <source>
        <dbReference type="SMART" id="SM01310"/>
    </source>
</evidence>
<evidence type="ECO:0000259" key="4">
    <source>
        <dbReference type="SMART" id="SM00742"/>
    </source>
</evidence>
<dbReference type="Pfam" id="PF14666">
    <property type="entry name" value="RICTOR_M"/>
    <property type="match status" value="1"/>
</dbReference>
<evidence type="ECO:0000313" key="8">
    <source>
        <dbReference type="EMBL" id="PPQ96674.1"/>
    </source>
</evidence>
<dbReference type="STRING" id="231916.A0A409Y0W7"/>
<protein>
    <recommendedName>
        <fullName evidence="10">REM-1 domain-containing protein</fullName>
    </recommendedName>
</protein>
<dbReference type="InterPro" id="IPR029451">
    <property type="entry name" value="RICTOR_M"/>
</dbReference>
<feature type="domain" description="Rapamycin-insensitive companion of mTOR" evidence="7">
    <location>
        <begin position="1086"/>
        <end position="1158"/>
    </location>
</feature>
<dbReference type="SUPFAM" id="SSF46585">
    <property type="entry name" value="HR1 repeat"/>
    <property type="match status" value="1"/>
</dbReference>
<dbReference type="InterPro" id="IPR028267">
    <property type="entry name" value="Pianissimo_N"/>
</dbReference>
<dbReference type="PANTHER" id="PTHR13298:SF11">
    <property type="entry name" value="RAPAMYCIN-INSENSITIVE COMPANION OF MTOR"/>
    <property type="match status" value="1"/>
</dbReference>
<dbReference type="FunCoup" id="A0A409Y0W7">
    <property type="interactions" value="236"/>
</dbReference>
<dbReference type="Gene3D" id="1.10.287.160">
    <property type="entry name" value="HR1 repeat"/>
    <property type="match status" value="1"/>
</dbReference>
<dbReference type="Pfam" id="PF14668">
    <property type="entry name" value="RICTOR_V"/>
    <property type="match status" value="1"/>
</dbReference>
<feature type="domain" description="REM-1" evidence="4">
    <location>
        <begin position="46"/>
        <end position="109"/>
    </location>
</feature>
<dbReference type="SMART" id="SM01308">
    <property type="entry name" value="RICTOR_N"/>
    <property type="match status" value="1"/>
</dbReference>
<dbReference type="GO" id="GO:0038203">
    <property type="term" value="P:TORC2 signaling"/>
    <property type="evidence" value="ECO:0007669"/>
    <property type="project" value="TreeGrafter"/>
</dbReference>
<dbReference type="InterPro" id="IPR029452">
    <property type="entry name" value="RICTOR_V"/>
</dbReference>
<dbReference type="Pfam" id="PF14663">
    <property type="entry name" value="RasGEF_N_2"/>
    <property type="match status" value="1"/>
</dbReference>
<dbReference type="Pfam" id="PF02185">
    <property type="entry name" value="HR1"/>
    <property type="match status" value="1"/>
</dbReference>
<dbReference type="InParanoid" id="A0A409Y0W7"/>
<keyword evidence="2" id="KW-0175">Coiled coil</keyword>
<dbReference type="InterPro" id="IPR011072">
    <property type="entry name" value="HR1_rho-bd"/>
</dbReference>
<name>A0A409Y0W7_9AGAR</name>
<dbReference type="GO" id="GO:0031932">
    <property type="term" value="C:TORC2 complex"/>
    <property type="evidence" value="ECO:0007669"/>
    <property type="project" value="InterPro"/>
</dbReference>
<comment type="caution">
    <text evidence="8">The sequence shown here is derived from an EMBL/GenBank/DDBJ whole genome shotgun (WGS) entry which is preliminary data.</text>
</comment>
<feature type="region of interest" description="Disordered" evidence="3">
    <location>
        <begin position="114"/>
        <end position="137"/>
    </location>
</feature>
<sequence length="1358" mass="151827">MPAHLAVPPGASPSVLVASATSTLVNSVGSDHNFSFAELEGKEPAQQLDILTNQLAVENRIKEGAENLLNMSLTDSQRVQVESELDTARNKINVITKRIQEMRESAINSFLSSLTQPPKEAARSKSKSSAAGTVAGNKKARAANGSIASMQDKGASIVLHCRWPSPTFSISLGGVDDFRTALQNATNCIKELESIARSEASQSTPSHASHSPKSAMQTATAYDLNAKRIEAMGKLIDILRRNVRVQYELDFDEVLHAVLPCFADKCSKQCRAAAYRVVRHSLVEASVGRLGDALDWYILKTLLRDNKYAVEKEQALKLIRKIVEVGTVRPDMERKSGLGIVPLSEAVMRSIVAVAEHAEDPFRLICIEILAEILIIDIDLATRTGVVRFLLHVLGEGPIELAPILATVFLHLVDCPRTRAYIRVGTDLEMALSAITDAYGKGPDHADRMRGCAKVVQLMLRTWSGLMFFCLNDMRAIRSLITTLTIPSLDTREIILDMFFDLLNIKTPAWYKTFMEGRRLTMYRKSRDAPDITNLGIQTPGSGEKLPQTLKLTDQYLALLVAILTNAGLCEALTAMMEESTIGTHLSRKATLLMAEVLAMANRVLPLSMAAKIQAIPQVFCMATDYQHGENRIVGTSALSAIDSFNRNRARLEPNVPSKGFRQRANSVEDAVRRGQRQVEQVKLKMSMQMDDKTFQASLIETQVMTTKDHTKWNFEILQELIEGPLLNPKRMEEAIKVSRFVRRLMSFFHPFSHRFADIRRTRANARWVRLGCSLLTTLMASPDGVRYLSTEDLFLAQIVKSFAQLDPFNGVPDSDPIFSKKRVSETLTYGYLEMLGTLSKFKDGIELLEKFKVFTAFYHLSELRSREDLIKGIIESLDYTNDGHPRIVLSKALTSSYKHVRLYATKHLGSLIRSSPVTNAWTLRLLLTQLYDPAPEVCELAVETLEEACESQEILQLVVEMQPTMDHLGDIGQRLLLKFLSTPMGFRYLYDAGYIDREMESWFNERNIDYVVEVEVFLSKVFHYSNVGDDDDDLLEFDGTVPPHFYGEMAKTELGCQILQDKGHFTEFSQFIRQHSHENEDPDLILKLKSILWAVGNIGATDGGLRFCEEEEIIPAILEIAENSPIPSVRGTCFFVLGLISTTTQGAEILDDFHWEATLSPLGLPTGLCIPADIDRFISLPPWTPISPSKPQSQLLPPTSEPEIEAITAIQNLANTVIANAASRSLARIKARPETRDIFTSPEMLYRALHIMSTQRYRLPVRRYIVELFNQELNQDLVNALNEVAKRLKPSPTYKPPRTDVIRMSVFGRLGKSRRQSESDESDEDDGLGTPPAQTKPVVEQPTITLQPQKKIIGFAV</sequence>
<dbReference type="InterPro" id="IPR029453">
    <property type="entry name" value="Rictor_IV"/>
</dbReference>
<dbReference type="OrthoDB" id="271111at2759"/>
<dbReference type="SMART" id="SM01307">
    <property type="entry name" value="RICTOR_M"/>
    <property type="match status" value="1"/>
</dbReference>
<gene>
    <name evidence="8" type="ORF">CVT26_010303</name>
</gene>
<accession>A0A409Y0W7</accession>
<feature type="domain" description="Rapamycin-insensitive companion of mTOR N-terminal" evidence="6">
    <location>
        <begin position="229"/>
        <end position="606"/>
    </location>
</feature>